<comment type="cofactor">
    <cofactor evidence="9">
        <name>a divalent metal cation</name>
        <dbReference type="ChEBI" id="CHEBI:60240"/>
    </cofactor>
    <text evidence="9">Binds 1 divalent metal cation per subunit.</text>
</comment>
<protein>
    <recommendedName>
        <fullName evidence="9">5'-nucleotidase SurE</fullName>
        <ecNumber evidence="9">3.1.3.5</ecNumber>
    </recommendedName>
    <alternativeName>
        <fullName evidence="9">Nucleoside 5'-monophosphate phosphohydrolase</fullName>
    </alternativeName>
</protein>
<dbReference type="Pfam" id="PF01975">
    <property type="entry name" value="SurE"/>
    <property type="match status" value="1"/>
</dbReference>
<gene>
    <name evidence="9 11" type="primary">surE</name>
    <name evidence="11" type="ORF">kuste3079</name>
</gene>
<comment type="similarity">
    <text evidence="4 9">Belongs to the SurE nucleotidase family.</text>
</comment>
<reference evidence="11" key="2">
    <citation type="submission" date="2006-01" db="EMBL/GenBank/DDBJ databases">
        <authorList>
            <person name="Genoscope"/>
        </authorList>
    </citation>
    <scope>NUCLEOTIDE SEQUENCE</scope>
</reference>
<keyword evidence="8 9" id="KW-0378">Hydrolase</keyword>
<evidence type="ECO:0000313" key="11">
    <source>
        <dbReference type="EMBL" id="CAJ73835.1"/>
    </source>
</evidence>
<dbReference type="NCBIfam" id="TIGR00087">
    <property type="entry name" value="surE"/>
    <property type="match status" value="1"/>
</dbReference>
<feature type="binding site" evidence="9">
    <location>
        <position position="110"/>
    </location>
    <ligand>
        <name>a divalent metal cation</name>
        <dbReference type="ChEBI" id="CHEBI:60240"/>
    </ligand>
</feature>
<reference evidence="11" key="1">
    <citation type="journal article" date="2006" name="Nature">
        <title>Deciphering the evolution and metabolism of an anammox bacterium from a community genome.</title>
        <authorList>
            <person name="Strous M."/>
            <person name="Pelletier E."/>
            <person name="Mangenot S."/>
            <person name="Rattei T."/>
            <person name="Lehner A."/>
            <person name="Taylor M.W."/>
            <person name="Horn M."/>
            <person name="Daims H."/>
            <person name="Bartol-Mavel D."/>
            <person name="Wincker P."/>
            <person name="Barbe V."/>
            <person name="Fonknechten N."/>
            <person name="Vallenet D."/>
            <person name="Segurens B."/>
            <person name="Schenowitz-Truong C."/>
            <person name="Medigue C."/>
            <person name="Collingro A."/>
            <person name="Snel B."/>
            <person name="Dutilh B.E."/>
            <person name="OpDenCamp H.J.M."/>
            <person name="vanDerDrift C."/>
            <person name="Cirpus I."/>
            <person name="vanDePas-Schoonen K.T."/>
            <person name="Harhangi H.R."/>
            <person name="vanNiftrik L."/>
            <person name="Schmid M."/>
            <person name="Keltjens J."/>
            <person name="vanDeVossenberg J."/>
            <person name="Kartal B."/>
            <person name="Meier H."/>
            <person name="Frishman D."/>
            <person name="Huynen M.A."/>
            <person name="Mewes H."/>
            <person name="Weissenbach J."/>
            <person name="Jetten M.S.M."/>
            <person name="Wagner M."/>
            <person name="LePaslier D."/>
        </authorList>
    </citation>
    <scope>NUCLEOTIDE SEQUENCE</scope>
</reference>
<evidence type="ECO:0000256" key="4">
    <source>
        <dbReference type="ARBA" id="ARBA00011062"/>
    </source>
</evidence>
<evidence type="ECO:0000256" key="2">
    <source>
        <dbReference type="ARBA" id="ARBA00001946"/>
    </source>
</evidence>
<dbReference type="GO" id="GO:0005737">
    <property type="term" value="C:cytoplasm"/>
    <property type="evidence" value="ECO:0007669"/>
    <property type="project" value="UniProtKB-SubCell"/>
</dbReference>
<evidence type="ECO:0000256" key="5">
    <source>
        <dbReference type="ARBA" id="ARBA00022490"/>
    </source>
</evidence>
<dbReference type="EC" id="3.1.3.5" evidence="9"/>
<feature type="domain" description="Survival protein SurE-like phosphatase/nucleotidase" evidence="10">
    <location>
        <begin position="18"/>
        <end position="203"/>
    </location>
</feature>
<comment type="subcellular location">
    <subcellularLocation>
        <location evidence="3 9">Cytoplasm</location>
    </subcellularLocation>
</comment>
<proteinExistence type="inferred from homology"/>
<evidence type="ECO:0000256" key="9">
    <source>
        <dbReference type="HAMAP-Rule" id="MF_00060"/>
    </source>
</evidence>
<accession>Q1Q1F9</accession>
<dbReference type="SUPFAM" id="SSF64167">
    <property type="entry name" value="SurE-like"/>
    <property type="match status" value="1"/>
</dbReference>
<feature type="binding site" evidence="9">
    <location>
        <position position="24"/>
    </location>
    <ligand>
        <name>a divalent metal cation</name>
        <dbReference type="ChEBI" id="CHEBI:60240"/>
    </ligand>
</feature>
<dbReference type="GO" id="GO:0008253">
    <property type="term" value="F:5'-nucleotidase activity"/>
    <property type="evidence" value="ECO:0007669"/>
    <property type="project" value="UniProtKB-UniRule"/>
</dbReference>
<evidence type="ECO:0000256" key="1">
    <source>
        <dbReference type="ARBA" id="ARBA00000815"/>
    </source>
</evidence>
<evidence type="ECO:0000256" key="3">
    <source>
        <dbReference type="ARBA" id="ARBA00004496"/>
    </source>
</evidence>
<name>Q1Q1F9_KUEST</name>
<dbReference type="InterPro" id="IPR002828">
    <property type="entry name" value="SurE-like_Pase/nucleotidase"/>
</dbReference>
<comment type="cofactor">
    <cofactor evidence="2">
        <name>Mg(2+)</name>
        <dbReference type="ChEBI" id="CHEBI:18420"/>
    </cofactor>
</comment>
<evidence type="ECO:0000256" key="7">
    <source>
        <dbReference type="ARBA" id="ARBA00022741"/>
    </source>
</evidence>
<comment type="catalytic activity">
    <reaction evidence="1 9">
        <text>a ribonucleoside 5'-phosphate + H2O = a ribonucleoside + phosphate</text>
        <dbReference type="Rhea" id="RHEA:12484"/>
        <dbReference type="ChEBI" id="CHEBI:15377"/>
        <dbReference type="ChEBI" id="CHEBI:18254"/>
        <dbReference type="ChEBI" id="CHEBI:43474"/>
        <dbReference type="ChEBI" id="CHEBI:58043"/>
        <dbReference type="EC" id="3.1.3.5"/>
    </reaction>
</comment>
<dbReference type="EMBL" id="CT573071">
    <property type="protein sequence ID" value="CAJ73835.1"/>
    <property type="molecule type" value="Genomic_DNA"/>
</dbReference>
<dbReference type="Gene3D" id="3.40.1210.10">
    <property type="entry name" value="Survival protein SurE-like phosphatase/nucleotidase"/>
    <property type="match status" value="1"/>
</dbReference>
<comment type="function">
    <text evidence="9">Nucleotidase that shows phosphatase activity on nucleoside 5'-monophosphates.</text>
</comment>
<dbReference type="NCBIfam" id="NF001490">
    <property type="entry name" value="PRK00346.1-4"/>
    <property type="match status" value="1"/>
</dbReference>
<dbReference type="GO" id="GO:0004309">
    <property type="term" value="F:exopolyphosphatase activity"/>
    <property type="evidence" value="ECO:0007669"/>
    <property type="project" value="TreeGrafter"/>
</dbReference>
<dbReference type="FunFam" id="3.40.1210.10:FF:000001">
    <property type="entry name" value="5'/3'-nucleotidase SurE"/>
    <property type="match status" value="1"/>
</dbReference>
<keyword evidence="5 9" id="KW-0963">Cytoplasm</keyword>
<dbReference type="AlphaFoldDB" id="Q1Q1F9"/>
<keyword evidence="6 9" id="KW-0479">Metal-binding</keyword>
<dbReference type="NCBIfam" id="NF001492">
    <property type="entry name" value="PRK00346.2-2"/>
    <property type="match status" value="1"/>
</dbReference>
<dbReference type="PANTHER" id="PTHR30457">
    <property type="entry name" value="5'-NUCLEOTIDASE SURE"/>
    <property type="match status" value="1"/>
</dbReference>
<dbReference type="GO" id="GO:0008254">
    <property type="term" value="F:3'-nucleotidase activity"/>
    <property type="evidence" value="ECO:0007669"/>
    <property type="project" value="TreeGrafter"/>
</dbReference>
<dbReference type="InterPro" id="IPR030048">
    <property type="entry name" value="SurE"/>
</dbReference>
<evidence type="ECO:0000256" key="6">
    <source>
        <dbReference type="ARBA" id="ARBA00022723"/>
    </source>
</evidence>
<keyword evidence="7 9" id="KW-0547">Nucleotide-binding</keyword>
<evidence type="ECO:0000256" key="8">
    <source>
        <dbReference type="ARBA" id="ARBA00022801"/>
    </source>
</evidence>
<sequence length="267" mass="29890">MYGEYTADSLLRIKHMQILLTNDDGIYAPGIASLKHYIQDLGTVTVVAPDIEQSGVGHSITFNQPLRIRKVHMNNEFIGYGVNGSPADCVKLAVNEIMREKPDIVISGLNMGANVGIHILYSGTVAAAVEATVMGFSSIAVSFEITEHYDDIHRTADVAKGIIQRILSHNLPKNLLLNVNIPAIPPDQIKGIKITHQFTQDFKEVFQKRIDPSGRAYYWLTGADKSKYHEEGTDLSALRDGYISITPLRYDRTDYQHHKIIEGWDWQ</sequence>
<dbReference type="GO" id="GO:0046872">
    <property type="term" value="F:metal ion binding"/>
    <property type="evidence" value="ECO:0007669"/>
    <property type="project" value="UniProtKB-UniRule"/>
</dbReference>
<feature type="binding site" evidence="9">
    <location>
        <position position="23"/>
    </location>
    <ligand>
        <name>a divalent metal cation</name>
        <dbReference type="ChEBI" id="CHEBI:60240"/>
    </ligand>
</feature>
<dbReference type="InterPro" id="IPR036523">
    <property type="entry name" value="SurE-like_sf"/>
</dbReference>
<organism evidence="11">
    <name type="scientific">Kuenenia stuttgartiensis</name>
    <dbReference type="NCBI Taxonomy" id="174633"/>
    <lineage>
        <taxon>Bacteria</taxon>
        <taxon>Pseudomonadati</taxon>
        <taxon>Planctomycetota</taxon>
        <taxon>Candidatus Brocadiia</taxon>
        <taxon>Candidatus Brocadiales</taxon>
        <taxon>Candidatus Brocadiaceae</taxon>
        <taxon>Candidatus Kuenenia</taxon>
    </lineage>
</organism>
<evidence type="ECO:0000259" key="10">
    <source>
        <dbReference type="Pfam" id="PF01975"/>
    </source>
</evidence>
<dbReference type="GO" id="GO:0000166">
    <property type="term" value="F:nucleotide binding"/>
    <property type="evidence" value="ECO:0007669"/>
    <property type="project" value="UniProtKB-KW"/>
</dbReference>
<dbReference type="HAMAP" id="MF_00060">
    <property type="entry name" value="SurE"/>
    <property type="match status" value="1"/>
</dbReference>
<dbReference type="PANTHER" id="PTHR30457:SF12">
    <property type="entry name" value="5'_3'-NUCLEOTIDASE SURE"/>
    <property type="match status" value="1"/>
</dbReference>
<feature type="binding site" evidence="9">
    <location>
        <position position="54"/>
    </location>
    <ligand>
        <name>a divalent metal cation</name>
        <dbReference type="ChEBI" id="CHEBI:60240"/>
    </ligand>
</feature>